<sequence length="250" mass="27244">MGPIILLGTVVRLNVFPKRVVADRIAKIRYDRGNLVMADDAQARIIEENPIGSGLDVFLPSFNSFCGAGNLSCTSDALSRLTRDGKILALIVTDWNSGRSGVKRSSSQTGASLPPNKRFCSAPPTGNSFPNRAHRRVVLRDYGKPIYKASTRGAVLTSLEGCIAGHQSLQQAGIPHQEMPANNLMINEDEENPTWPSFLVDLDLVIREQRNGASGADGKAGTRAIMAIGSLLVEKNSFMHDLESFFWMIF</sequence>
<evidence type="ECO:0000259" key="2">
    <source>
        <dbReference type="Pfam" id="PF17667"/>
    </source>
</evidence>
<dbReference type="OrthoDB" id="4364552at2759"/>
<evidence type="ECO:0000313" key="4">
    <source>
        <dbReference type="Proteomes" id="UP000054383"/>
    </source>
</evidence>
<organism evidence="3 4">
    <name type="scientific">Talaromyces islandicus</name>
    <name type="common">Penicillium islandicum</name>
    <dbReference type="NCBI Taxonomy" id="28573"/>
    <lineage>
        <taxon>Eukaryota</taxon>
        <taxon>Fungi</taxon>
        <taxon>Dikarya</taxon>
        <taxon>Ascomycota</taxon>
        <taxon>Pezizomycotina</taxon>
        <taxon>Eurotiomycetes</taxon>
        <taxon>Eurotiomycetidae</taxon>
        <taxon>Eurotiales</taxon>
        <taxon>Trichocomaceae</taxon>
        <taxon>Talaromyces</taxon>
        <taxon>Talaromyces sect. Islandici</taxon>
    </lineage>
</organism>
<proteinExistence type="predicted"/>
<dbReference type="Proteomes" id="UP000054383">
    <property type="component" value="Unassembled WGS sequence"/>
</dbReference>
<dbReference type="AlphaFoldDB" id="A0A0U1M3Y9"/>
<dbReference type="EMBL" id="CVMT01000007">
    <property type="protein sequence ID" value="CRG90244.1"/>
    <property type="molecule type" value="Genomic_DNA"/>
</dbReference>
<protein>
    <recommendedName>
        <fullName evidence="2">Fungal-type protein kinase domain-containing protein</fullName>
    </recommendedName>
</protein>
<name>A0A0U1M3Y9_TALIS</name>
<keyword evidence="4" id="KW-1185">Reference proteome</keyword>
<dbReference type="InterPro" id="IPR040976">
    <property type="entry name" value="Pkinase_fungal"/>
</dbReference>
<reference evidence="3 4" key="1">
    <citation type="submission" date="2015-04" db="EMBL/GenBank/DDBJ databases">
        <authorList>
            <person name="Syromyatnikov M.Y."/>
            <person name="Popov V.N."/>
        </authorList>
    </citation>
    <scope>NUCLEOTIDE SEQUENCE [LARGE SCALE GENOMIC DNA]</scope>
    <source>
        <strain evidence="3">WF-38-12</strain>
    </source>
</reference>
<feature type="domain" description="Fungal-type protein kinase" evidence="2">
    <location>
        <begin position="106"/>
        <end position="249"/>
    </location>
</feature>
<accession>A0A0U1M3Y9</accession>
<evidence type="ECO:0000313" key="3">
    <source>
        <dbReference type="EMBL" id="CRG90244.1"/>
    </source>
</evidence>
<dbReference type="PANTHER" id="PTHR38248">
    <property type="entry name" value="FUNK1 6"/>
    <property type="match status" value="1"/>
</dbReference>
<dbReference type="PANTHER" id="PTHR38248:SF2">
    <property type="entry name" value="FUNK1 11"/>
    <property type="match status" value="1"/>
</dbReference>
<feature type="compositionally biased region" description="Polar residues" evidence="1">
    <location>
        <begin position="98"/>
        <end position="111"/>
    </location>
</feature>
<evidence type="ECO:0000256" key="1">
    <source>
        <dbReference type="SAM" id="MobiDB-lite"/>
    </source>
</evidence>
<feature type="region of interest" description="Disordered" evidence="1">
    <location>
        <begin position="98"/>
        <end position="126"/>
    </location>
</feature>
<dbReference type="Pfam" id="PF17667">
    <property type="entry name" value="Pkinase_fungal"/>
    <property type="match status" value="1"/>
</dbReference>
<dbReference type="STRING" id="28573.A0A0U1M3Y9"/>
<gene>
    <name evidence="3" type="ORF">PISL3812_07287</name>
</gene>